<feature type="region of interest" description="Disordered" evidence="6">
    <location>
        <begin position="244"/>
        <end position="273"/>
    </location>
</feature>
<comment type="subcellular location">
    <subcellularLocation>
        <location evidence="1">Membrane</location>
        <topology evidence="1">Single-pass membrane protein</topology>
    </subcellularLocation>
</comment>
<evidence type="ECO:0000256" key="7">
    <source>
        <dbReference type="SAM" id="Phobius"/>
    </source>
</evidence>
<dbReference type="Pfam" id="PF00226">
    <property type="entry name" value="DnaJ"/>
    <property type="match status" value="1"/>
</dbReference>
<keyword evidence="2 7" id="KW-0812">Transmembrane</keyword>
<dbReference type="Gene3D" id="1.10.287.110">
    <property type="entry name" value="DnaJ domain"/>
    <property type="match status" value="1"/>
</dbReference>
<name>A0A212RHT4_RHOAC</name>
<keyword evidence="10" id="KW-1185">Reference proteome</keyword>
<protein>
    <submittedName>
        <fullName evidence="9">DnaJ domain-containing protein</fullName>
    </submittedName>
</protein>
<feature type="transmembrane region" description="Helical" evidence="7">
    <location>
        <begin position="41"/>
        <end position="59"/>
    </location>
</feature>
<organism evidence="9 10">
    <name type="scientific">Rhodoblastus acidophilus</name>
    <name type="common">Rhodopseudomonas acidophila</name>
    <dbReference type="NCBI Taxonomy" id="1074"/>
    <lineage>
        <taxon>Bacteria</taxon>
        <taxon>Pseudomonadati</taxon>
        <taxon>Pseudomonadota</taxon>
        <taxon>Alphaproteobacteria</taxon>
        <taxon>Hyphomicrobiales</taxon>
        <taxon>Rhodoblastaceae</taxon>
        <taxon>Rhodoblastus</taxon>
    </lineage>
</organism>
<dbReference type="OrthoDB" id="9811070at2"/>
<evidence type="ECO:0000259" key="8">
    <source>
        <dbReference type="PROSITE" id="PS50076"/>
    </source>
</evidence>
<dbReference type="CDD" id="cd06257">
    <property type="entry name" value="DnaJ"/>
    <property type="match status" value="1"/>
</dbReference>
<reference evidence="10" key="1">
    <citation type="submission" date="2017-06" db="EMBL/GenBank/DDBJ databases">
        <authorList>
            <person name="Varghese N."/>
            <person name="Submissions S."/>
        </authorList>
    </citation>
    <scope>NUCLEOTIDE SEQUENCE [LARGE SCALE GENOMIC DNA]</scope>
    <source>
        <strain evidence="10">DSM 137</strain>
    </source>
</reference>
<keyword evidence="4 7" id="KW-0472">Membrane</keyword>
<keyword evidence="3 7" id="KW-1133">Transmembrane helix</keyword>
<dbReference type="PROSITE" id="PS50076">
    <property type="entry name" value="DNAJ_2"/>
    <property type="match status" value="1"/>
</dbReference>
<dbReference type="SMART" id="SM00271">
    <property type="entry name" value="DnaJ"/>
    <property type="match status" value="1"/>
</dbReference>
<comment type="similarity">
    <text evidence="5">Belongs to the TIM14 family.</text>
</comment>
<dbReference type="Proteomes" id="UP000198418">
    <property type="component" value="Unassembled WGS sequence"/>
</dbReference>
<dbReference type="SUPFAM" id="SSF46565">
    <property type="entry name" value="Chaperone J-domain"/>
    <property type="match status" value="1"/>
</dbReference>
<dbReference type="PANTHER" id="PTHR12763">
    <property type="match status" value="1"/>
</dbReference>
<dbReference type="PANTHER" id="PTHR12763:SF28">
    <property type="entry name" value="GEO10507P1-RELATED"/>
    <property type="match status" value="1"/>
</dbReference>
<evidence type="ECO:0000256" key="2">
    <source>
        <dbReference type="ARBA" id="ARBA00022692"/>
    </source>
</evidence>
<evidence type="ECO:0000313" key="10">
    <source>
        <dbReference type="Proteomes" id="UP000198418"/>
    </source>
</evidence>
<dbReference type="GO" id="GO:0016020">
    <property type="term" value="C:membrane"/>
    <property type="evidence" value="ECO:0007669"/>
    <property type="project" value="UniProtKB-SubCell"/>
</dbReference>
<dbReference type="InterPro" id="IPR036869">
    <property type="entry name" value="J_dom_sf"/>
</dbReference>
<feature type="domain" description="J" evidence="8">
    <location>
        <begin position="220"/>
        <end position="273"/>
    </location>
</feature>
<evidence type="ECO:0000313" key="9">
    <source>
        <dbReference type="EMBL" id="SNB71981.1"/>
    </source>
</evidence>
<evidence type="ECO:0000256" key="1">
    <source>
        <dbReference type="ARBA" id="ARBA00004167"/>
    </source>
</evidence>
<feature type="compositionally biased region" description="Basic and acidic residues" evidence="6">
    <location>
        <begin position="244"/>
        <end position="267"/>
    </location>
</feature>
<dbReference type="InterPro" id="IPR001623">
    <property type="entry name" value="DnaJ_domain"/>
</dbReference>
<feature type="transmembrane region" description="Helical" evidence="7">
    <location>
        <begin position="95"/>
        <end position="113"/>
    </location>
</feature>
<evidence type="ECO:0000256" key="3">
    <source>
        <dbReference type="ARBA" id="ARBA00022989"/>
    </source>
</evidence>
<evidence type="ECO:0000256" key="4">
    <source>
        <dbReference type="ARBA" id="ARBA00023136"/>
    </source>
</evidence>
<dbReference type="RefSeq" id="WP_088520698.1">
    <property type="nucleotide sequence ID" value="NZ_FYDG01000004.1"/>
</dbReference>
<evidence type="ECO:0000256" key="5">
    <source>
        <dbReference type="ARBA" id="ARBA00038105"/>
    </source>
</evidence>
<gene>
    <name evidence="9" type="ORF">SAMN06265338_104254</name>
</gene>
<dbReference type="EMBL" id="FYDG01000004">
    <property type="protein sequence ID" value="SNB71981.1"/>
    <property type="molecule type" value="Genomic_DNA"/>
</dbReference>
<dbReference type="AlphaFoldDB" id="A0A212RHT4"/>
<proteinExistence type="inferred from homology"/>
<accession>A0A212RHT4</accession>
<evidence type="ECO:0000256" key="6">
    <source>
        <dbReference type="SAM" id="MobiDB-lite"/>
    </source>
</evidence>
<sequence>MAPFYAGLARASMLARAGEKDYLAPQYRAVGAGRRVIPVEATIFLFGLLALILVLFVLREMGRASPARIGLAMRPALAAMAAGAAALALARGHFAVALALAGAALMTAAGKSLHAPFSSFAKSAGAAVDLEFDDRGVRDGKIRSGGFSGWKLSEMSKAECMAFRAELHRDGLQMSDPQTLFALEAYFDRRFPGWRAAAQDDANAGGFTPPGRVGEMSEEEAYQTLGLRRGASAEEISRAHRALMKERHPDHGGTTDDAARLNQAKDRLLRRHN</sequence>